<dbReference type="EMBL" id="OZ004260">
    <property type="protein sequence ID" value="CAK7921575.1"/>
    <property type="molecule type" value="Genomic_DNA"/>
</dbReference>
<name>A0ABP0ELB0_9ASCO</name>
<evidence type="ECO:0000256" key="2">
    <source>
        <dbReference type="ARBA" id="ARBA00022692"/>
    </source>
</evidence>
<feature type="transmembrane region" description="Helical" evidence="5">
    <location>
        <begin position="151"/>
        <end position="169"/>
    </location>
</feature>
<feature type="domain" description="HIG1" evidence="6">
    <location>
        <begin position="88"/>
        <end position="179"/>
    </location>
</feature>
<dbReference type="PANTHER" id="PTHR28018:SF3">
    <property type="entry name" value="RESPIRATORY SUPERCOMPLEX FACTOR 2, MITOCHONDRIAL"/>
    <property type="match status" value="1"/>
</dbReference>
<protein>
    <submittedName>
        <fullName evidence="7">Respiratory supercomplex factor 2, mitochondrial</fullName>
    </submittedName>
</protein>
<reference evidence="7 8" key="1">
    <citation type="submission" date="2024-01" db="EMBL/GenBank/DDBJ databases">
        <authorList>
            <consortium name="Genoscope - CEA"/>
            <person name="William W."/>
        </authorList>
    </citation>
    <scope>NUCLEOTIDE SEQUENCE [LARGE SCALE GENOMIC DNA]</scope>
    <source>
        <strain evidence="7 8">29B2s-10</strain>
    </source>
</reference>
<proteinExistence type="predicted"/>
<dbReference type="Pfam" id="PF04588">
    <property type="entry name" value="HIG_1_N"/>
    <property type="match status" value="1"/>
</dbReference>
<evidence type="ECO:0000313" key="7">
    <source>
        <dbReference type="EMBL" id="CAK7921575.1"/>
    </source>
</evidence>
<keyword evidence="3 5" id="KW-1133">Transmembrane helix</keyword>
<dbReference type="PANTHER" id="PTHR28018">
    <property type="entry name" value="RESPIRATORY SUPERCOMPLEX FACTOR 2, MITOCHONDRIAL"/>
    <property type="match status" value="1"/>
</dbReference>
<keyword evidence="4 5" id="KW-0472">Membrane</keyword>
<organism evidence="7 8">
    <name type="scientific">[Candida] anglica</name>
    <dbReference type="NCBI Taxonomy" id="148631"/>
    <lineage>
        <taxon>Eukaryota</taxon>
        <taxon>Fungi</taxon>
        <taxon>Dikarya</taxon>
        <taxon>Ascomycota</taxon>
        <taxon>Saccharomycotina</taxon>
        <taxon>Pichiomycetes</taxon>
        <taxon>Debaryomycetaceae</taxon>
        <taxon>Kurtzmaniella</taxon>
    </lineage>
</organism>
<evidence type="ECO:0000313" key="8">
    <source>
        <dbReference type="Proteomes" id="UP001497600"/>
    </source>
</evidence>
<dbReference type="InterPro" id="IPR040153">
    <property type="entry name" value="Rcf2"/>
</dbReference>
<gene>
    <name evidence="7" type="primary">RCF2</name>
    <name evidence="7" type="ORF">CAAN4_H15896</name>
</gene>
<dbReference type="InterPro" id="IPR007667">
    <property type="entry name" value="Hypoxia_induced_domain"/>
</dbReference>
<sequence>MKILSDEEKNAHWNVVLKEGAKGCVVGAAISVGLFAFVKHRHPVRYRSMSGSIKAAMFAMPTISMGAFFADEGSVDFDRHVYQSDYLKQREEEELAQWNKLSTGDKAFSKLNDNKYKVIIGAWAASLYGSWKLVDRDTIMTKSQKAVQARVYAQAITVVLLLGTILMSMHEAELKKDQPAPVPEWKRFLEEQESKKREEAN</sequence>
<dbReference type="Proteomes" id="UP001497600">
    <property type="component" value="Chromosome H"/>
</dbReference>
<dbReference type="PROSITE" id="PS51503">
    <property type="entry name" value="HIG1"/>
    <property type="match status" value="1"/>
</dbReference>
<accession>A0ABP0ELB0</accession>
<evidence type="ECO:0000259" key="6">
    <source>
        <dbReference type="PROSITE" id="PS51503"/>
    </source>
</evidence>
<feature type="transmembrane region" description="Helical" evidence="5">
    <location>
        <begin position="20"/>
        <end position="38"/>
    </location>
</feature>
<keyword evidence="2 5" id="KW-0812">Transmembrane</keyword>
<evidence type="ECO:0000256" key="5">
    <source>
        <dbReference type="SAM" id="Phobius"/>
    </source>
</evidence>
<evidence type="ECO:0000256" key="3">
    <source>
        <dbReference type="ARBA" id="ARBA00022989"/>
    </source>
</evidence>
<evidence type="ECO:0000256" key="4">
    <source>
        <dbReference type="ARBA" id="ARBA00023136"/>
    </source>
</evidence>
<comment type="subcellular location">
    <subcellularLocation>
        <location evidence="1">Mitochondrion</location>
    </subcellularLocation>
</comment>
<evidence type="ECO:0000256" key="1">
    <source>
        <dbReference type="ARBA" id="ARBA00004173"/>
    </source>
</evidence>
<dbReference type="Gene3D" id="6.10.140.1320">
    <property type="match status" value="1"/>
</dbReference>
<keyword evidence="8" id="KW-1185">Reference proteome</keyword>